<keyword evidence="2" id="KW-1185">Reference proteome</keyword>
<evidence type="ECO:0000313" key="2">
    <source>
        <dbReference type="Proteomes" id="UP000257109"/>
    </source>
</evidence>
<proteinExistence type="predicted"/>
<comment type="caution">
    <text evidence="1">The sequence shown here is derived from an EMBL/GenBank/DDBJ whole genome shotgun (WGS) entry which is preliminary data.</text>
</comment>
<organism evidence="1 2">
    <name type="scientific">Mucuna pruriens</name>
    <name type="common">Velvet bean</name>
    <name type="synonym">Dolichos pruriens</name>
    <dbReference type="NCBI Taxonomy" id="157652"/>
    <lineage>
        <taxon>Eukaryota</taxon>
        <taxon>Viridiplantae</taxon>
        <taxon>Streptophyta</taxon>
        <taxon>Embryophyta</taxon>
        <taxon>Tracheophyta</taxon>
        <taxon>Spermatophyta</taxon>
        <taxon>Magnoliopsida</taxon>
        <taxon>eudicotyledons</taxon>
        <taxon>Gunneridae</taxon>
        <taxon>Pentapetalae</taxon>
        <taxon>rosids</taxon>
        <taxon>fabids</taxon>
        <taxon>Fabales</taxon>
        <taxon>Fabaceae</taxon>
        <taxon>Papilionoideae</taxon>
        <taxon>50 kb inversion clade</taxon>
        <taxon>NPAAA clade</taxon>
        <taxon>indigoferoid/millettioid clade</taxon>
        <taxon>Phaseoleae</taxon>
        <taxon>Mucuna</taxon>
    </lineage>
</organism>
<name>A0A371EFK5_MUCPR</name>
<sequence length="89" mass="9463">METNPSRLPVGTSYLGPPDRATASRVASVMMSAHDTVEGHAASTLSFTSSIRSYPLTPTFVPESFSAVLLLVEFISMDASQPWVAPTSC</sequence>
<dbReference type="Proteomes" id="UP000257109">
    <property type="component" value="Unassembled WGS sequence"/>
</dbReference>
<gene>
    <name evidence="1" type="ORF">CR513_56575</name>
</gene>
<feature type="non-terminal residue" evidence="1">
    <location>
        <position position="1"/>
    </location>
</feature>
<protein>
    <submittedName>
        <fullName evidence="1">Uncharacterized protein</fullName>
    </submittedName>
</protein>
<accession>A0A371EFK5</accession>
<reference evidence="1" key="1">
    <citation type="submission" date="2018-05" db="EMBL/GenBank/DDBJ databases">
        <title>Draft genome of Mucuna pruriens seed.</title>
        <authorList>
            <person name="Nnadi N.E."/>
            <person name="Vos R."/>
            <person name="Hasami M.H."/>
            <person name="Devisetty U.K."/>
            <person name="Aguiy J.C."/>
        </authorList>
    </citation>
    <scope>NUCLEOTIDE SEQUENCE [LARGE SCALE GENOMIC DNA]</scope>
    <source>
        <strain evidence="1">JCA_2017</strain>
    </source>
</reference>
<dbReference type="EMBL" id="QJKJ01014215">
    <property type="protein sequence ID" value="RDX64817.1"/>
    <property type="molecule type" value="Genomic_DNA"/>
</dbReference>
<evidence type="ECO:0000313" key="1">
    <source>
        <dbReference type="EMBL" id="RDX64817.1"/>
    </source>
</evidence>
<dbReference type="OrthoDB" id="10519667at2759"/>
<dbReference type="AlphaFoldDB" id="A0A371EFK5"/>